<feature type="region of interest" description="Disordered" evidence="1">
    <location>
        <begin position="134"/>
        <end position="155"/>
    </location>
</feature>
<keyword evidence="3" id="KW-1185">Reference proteome</keyword>
<comment type="caution">
    <text evidence="2">The sequence shown here is derived from an EMBL/GenBank/DDBJ whole genome shotgun (WGS) entry which is preliminary data.</text>
</comment>
<organism evidence="2 3">
    <name type="scientific">Paraglomus occultum</name>
    <dbReference type="NCBI Taxonomy" id="144539"/>
    <lineage>
        <taxon>Eukaryota</taxon>
        <taxon>Fungi</taxon>
        <taxon>Fungi incertae sedis</taxon>
        <taxon>Mucoromycota</taxon>
        <taxon>Glomeromycotina</taxon>
        <taxon>Glomeromycetes</taxon>
        <taxon>Paraglomerales</taxon>
        <taxon>Paraglomeraceae</taxon>
        <taxon>Paraglomus</taxon>
    </lineage>
</organism>
<dbReference type="Proteomes" id="UP000789572">
    <property type="component" value="Unassembled WGS sequence"/>
</dbReference>
<dbReference type="OrthoDB" id="10379915at2759"/>
<name>A0A9N9E9U1_9GLOM</name>
<evidence type="ECO:0000313" key="2">
    <source>
        <dbReference type="EMBL" id="CAG8671009.1"/>
    </source>
</evidence>
<reference evidence="2" key="1">
    <citation type="submission" date="2021-06" db="EMBL/GenBank/DDBJ databases">
        <authorList>
            <person name="Kallberg Y."/>
            <person name="Tangrot J."/>
            <person name="Rosling A."/>
        </authorList>
    </citation>
    <scope>NUCLEOTIDE SEQUENCE</scope>
    <source>
        <strain evidence="2">IA702</strain>
    </source>
</reference>
<gene>
    <name evidence="2" type="ORF">POCULU_LOCUS10970</name>
</gene>
<evidence type="ECO:0000313" key="3">
    <source>
        <dbReference type="Proteomes" id="UP000789572"/>
    </source>
</evidence>
<protein>
    <submittedName>
        <fullName evidence="2">5735_t:CDS:1</fullName>
    </submittedName>
</protein>
<sequence>MSATYATPSLIPTSAIQSAISTLLPTPVPISVPTPTFDPNTPGCADCQTQYASYEQCSKNMPLQGGGTNKTLSTNDYKQLVLAIQKCICPAQNVVEECKQCFDATGQSVLSSQLPSSKELATLCNVVNLLNGSGTPTNETTPTPEPSVGGKSRSSGTGRIFSVKKLLITGMTLFAVLASQL</sequence>
<dbReference type="EMBL" id="CAJVPJ010006768">
    <property type="protein sequence ID" value="CAG8671009.1"/>
    <property type="molecule type" value="Genomic_DNA"/>
</dbReference>
<proteinExistence type="predicted"/>
<accession>A0A9N9E9U1</accession>
<dbReference type="AlphaFoldDB" id="A0A9N9E9U1"/>
<evidence type="ECO:0000256" key="1">
    <source>
        <dbReference type="SAM" id="MobiDB-lite"/>
    </source>
</evidence>